<dbReference type="KEGG" id="agv:OJF2_58660"/>
<dbReference type="InterPro" id="IPR029058">
    <property type="entry name" value="AB_hydrolase_fold"/>
</dbReference>
<keyword evidence="3" id="KW-1185">Reference proteome</keyword>
<name>A0A5B9WAK0_9BACT</name>
<evidence type="ECO:0000256" key="1">
    <source>
        <dbReference type="SAM" id="SignalP"/>
    </source>
</evidence>
<dbReference type="Proteomes" id="UP000324233">
    <property type="component" value="Chromosome"/>
</dbReference>
<proteinExistence type="predicted"/>
<dbReference type="AlphaFoldDB" id="A0A5B9WAK0"/>
<dbReference type="EMBL" id="CP042997">
    <property type="protein sequence ID" value="QEH37279.1"/>
    <property type="molecule type" value="Genomic_DNA"/>
</dbReference>
<reference evidence="2 3" key="1">
    <citation type="submission" date="2019-08" db="EMBL/GenBank/DDBJ databases">
        <title>Deep-cultivation of Planctomycetes and their phenomic and genomic characterization uncovers novel biology.</title>
        <authorList>
            <person name="Wiegand S."/>
            <person name="Jogler M."/>
            <person name="Boedeker C."/>
            <person name="Pinto D."/>
            <person name="Vollmers J."/>
            <person name="Rivas-Marin E."/>
            <person name="Kohn T."/>
            <person name="Peeters S.H."/>
            <person name="Heuer A."/>
            <person name="Rast P."/>
            <person name="Oberbeckmann S."/>
            <person name="Bunk B."/>
            <person name="Jeske O."/>
            <person name="Meyerdierks A."/>
            <person name="Storesund J.E."/>
            <person name="Kallscheuer N."/>
            <person name="Luecker S."/>
            <person name="Lage O.M."/>
            <person name="Pohl T."/>
            <person name="Merkel B.J."/>
            <person name="Hornburger P."/>
            <person name="Mueller R.-W."/>
            <person name="Bruemmer F."/>
            <person name="Labrenz M."/>
            <person name="Spormann A.M."/>
            <person name="Op den Camp H."/>
            <person name="Overmann J."/>
            <person name="Amann R."/>
            <person name="Jetten M.S.M."/>
            <person name="Mascher T."/>
            <person name="Medema M.H."/>
            <person name="Devos D.P."/>
            <person name="Kaster A.-K."/>
            <person name="Ovreas L."/>
            <person name="Rohde M."/>
            <person name="Galperin M.Y."/>
            <person name="Jogler C."/>
        </authorList>
    </citation>
    <scope>NUCLEOTIDE SEQUENCE [LARGE SCALE GENOMIC DNA]</scope>
    <source>
        <strain evidence="2 3">OJF2</strain>
    </source>
</reference>
<dbReference type="Pfam" id="PF00756">
    <property type="entry name" value="Esterase"/>
    <property type="match status" value="1"/>
</dbReference>
<dbReference type="PANTHER" id="PTHR48098">
    <property type="entry name" value="ENTEROCHELIN ESTERASE-RELATED"/>
    <property type="match status" value="1"/>
</dbReference>
<dbReference type="PANTHER" id="PTHR48098:SF3">
    <property type="entry name" value="IRON(III) ENTEROBACTIN ESTERASE"/>
    <property type="match status" value="1"/>
</dbReference>
<gene>
    <name evidence="2" type="ORF">OJF2_58660</name>
</gene>
<evidence type="ECO:0000313" key="3">
    <source>
        <dbReference type="Proteomes" id="UP000324233"/>
    </source>
</evidence>
<accession>A0A5B9WAK0</accession>
<dbReference type="Gene3D" id="3.40.50.1820">
    <property type="entry name" value="alpha/beta hydrolase"/>
    <property type="match status" value="1"/>
</dbReference>
<dbReference type="OrthoDB" id="9768282at2"/>
<dbReference type="SUPFAM" id="SSF53474">
    <property type="entry name" value="alpha/beta-Hydrolases"/>
    <property type="match status" value="1"/>
</dbReference>
<dbReference type="InterPro" id="IPR050583">
    <property type="entry name" value="Mycobacterial_A85_antigen"/>
</dbReference>
<feature type="signal peptide" evidence="1">
    <location>
        <begin position="1"/>
        <end position="24"/>
    </location>
</feature>
<sequence precursor="true">MTPRMRILVAVLALLWPSARFAPAQEPPPSRATARGRAIDVRYPSIGDGKAIDGRVYVMLVPKGSRGEPRFGPDWFQPQPMFSREVKGWKPGESIRLDATAAGYPAPLDAIEGGEYVAQAIVRINPDTARIGNGEGNLYGPAVPIKLGAKDASPLTLEVDRRVPPREFRETDRVKLAEVESPLLSRFFGRPVKHRAAVILPESRPERKLPAVYIIPGFGGDHFMATRVLGTDRMSQGKDMVRVLLDPDCYTGHHVFADSATNGPRGKAFIEEFIPYLESNFPILAEPRARLLNGHSSGGWSSLWLQVTYPDVFGGTWSTSPDPVDFRDFQQVDIYAPNQNIYRDAAGERRPVARRNGKPMIFYDDFSKLEEAMGPGGQLGSFEAVFSPRRDGKPARLWDRATGAIDPEVAKAWEAYDIRLVLERNWAEKAPKLKGKLHVITGGDDTFYLEGAVKRLKECLTRLGSDAVIEIIPGRDHGTILDRALAERINREMNAATGLK</sequence>
<organism evidence="2 3">
    <name type="scientific">Aquisphaera giovannonii</name>
    <dbReference type="NCBI Taxonomy" id="406548"/>
    <lineage>
        <taxon>Bacteria</taxon>
        <taxon>Pseudomonadati</taxon>
        <taxon>Planctomycetota</taxon>
        <taxon>Planctomycetia</taxon>
        <taxon>Isosphaerales</taxon>
        <taxon>Isosphaeraceae</taxon>
        <taxon>Aquisphaera</taxon>
    </lineage>
</organism>
<protein>
    <submittedName>
        <fullName evidence="2">Esterase</fullName>
    </submittedName>
</protein>
<keyword evidence="1" id="KW-0732">Signal</keyword>
<evidence type="ECO:0000313" key="2">
    <source>
        <dbReference type="EMBL" id="QEH37279.1"/>
    </source>
</evidence>
<feature type="chain" id="PRO_5023074219" evidence="1">
    <location>
        <begin position="25"/>
        <end position="500"/>
    </location>
</feature>
<dbReference type="InterPro" id="IPR000801">
    <property type="entry name" value="Esterase-like"/>
</dbReference>